<comment type="caution">
    <text evidence="2">The sequence shown here is derived from an EMBL/GenBank/DDBJ whole genome shotgun (WGS) entry which is preliminary data.</text>
</comment>
<dbReference type="EMBL" id="BGZK01001995">
    <property type="protein sequence ID" value="GBP89356.1"/>
    <property type="molecule type" value="Genomic_DNA"/>
</dbReference>
<organism evidence="2 3">
    <name type="scientific">Eumeta variegata</name>
    <name type="common">Bagworm moth</name>
    <name type="synonym">Eumeta japonica</name>
    <dbReference type="NCBI Taxonomy" id="151549"/>
    <lineage>
        <taxon>Eukaryota</taxon>
        <taxon>Metazoa</taxon>
        <taxon>Ecdysozoa</taxon>
        <taxon>Arthropoda</taxon>
        <taxon>Hexapoda</taxon>
        <taxon>Insecta</taxon>
        <taxon>Pterygota</taxon>
        <taxon>Neoptera</taxon>
        <taxon>Endopterygota</taxon>
        <taxon>Lepidoptera</taxon>
        <taxon>Glossata</taxon>
        <taxon>Ditrysia</taxon>
        <taxon>Tineoidea</taxon>
        <taxon>Psychidae</taxon>
        <taxon>Oiketicinae</taxon>
        <taxon>Eumeta</taxon>
    </lineage>
</organism>
<feature type="compositionally biased region" description="Polar residues" evidence="1">
    <location>
        <begin position="103"/>
        <end position="116"/>
    </location>
</feature>
<accession>A0A4C1ZLG7</accession>
<evidence type="ECO:0000313" key="3">
    <source>
        <dbReference type="Proteomes" id="UP000299102"/>
    </source>
</evidence>
<feature type="region of interest" description="Disordered" evidence="1">
    <location>
        <begin position="98"/>
        <end position="120"/>
    </location>
</feature>
<dbReference type="AlphaFoldDB" id="A0A4C1ZLG7"/>
<sequence length="176" mass="20975">MIHRKGSAYLARKRSQRKRLRGVRSAFTQIFYVQSEHGQKDDVRRSNRSNDRRKNLSGQRNKTHANRDVQYAKDPHYNEEIKSADKYLQNEKYSRLYNRHGSGRSQNENKMHSISFNREPRKFSDRSLRFDASLMAREKKSTDIYNPKNFSVEQTRRNCNKTSITIRTSTNRSLEK</sequence>
<evidence type="ECO:0000256" key="1">
    <source>
        <dbReference type="SAM" id="MobiDB-lite"/>
    </source>
</evidence>
<keyword evidence="3" id="KW-1185">Reference proteome</keyword>
<protein>
    <submittedName>
        <fullName evidence="2">Uncharacterized protein</fullName>
    </submittedName>
</protein>
<dbReference type="Proteomes" id="UP000299102">
    <property type="component" value="Unassembled WGS sequence"/>
</dbReference>
<feature type="compositionally biased region" description="Basic and acidic residues" evidence="1">
    <location>
        <begin position="37"/>
        <end position="54"/>
    </location>
</feature>
<proteinExistence type="predicted"/>
<evidence type="ECO:0000313" key="2">
    <source>
        <dbReference type="EMBL" id="GBP89356.1"/>
    </source>
</evidence>
<name>A0A4C1ZLG7_EUMVA</name>
<feature type="region of interest" description="Disordered" evidence="1">
    <location>
        <begin position="36"/>
        <end position="69"/>
    </location>
</feature>
<reference evidence="2 3" key="1">
    <citation type="journal article" date="2019" name="Commun. Biol.">
        <title>The bagworm genome reveals a unique fibroin gene that provides high tensile strength.</title>
        <authorList>
            <person name="Kono N."/>
            <person name="Nakamura H."/>
            <person name="Ohtoshi R."/>
            <person name="Tomita M."/>
            <person name="Numata K."/>
            <person name="Arakawa K."/>
        </authorList>
    </citation>
    <scope>NUCLEOTIDE SEQUENCE [LARGE SCALE GENOMIC DNA]</scope>
</reference>
<gene>
    <name evidence="2" type="ORF">EVAR_18023_1</name>
</gene>